<dbReference type="InterPro" id="IPR014576">
    <property type="entry name" value="Pesterase_YhaO"/>
</dbReference>
<dbReference type="PANTHER" id="PTHR30337">
    <property type="entry name" value="COMPONENT OF ATP-DEPENDENT DSDNA EXONUCLEASE"/>
    <property type="match status" value="1"/>
</dbReference>
<dbReference type="KEGG" id="abae:CL176_08365"/>
<protein>
    <submittedName>
        <fullName evidence="3">DNA repair exonuclease</fullName>
    </submittedName>
</protein>
<evidence type="ECO:0000256" key="1">
    <source>
        <dbReference type="ARBA" id="ARBA00022801"/>
    </source>
</evidence>
<organism evidence="3 4">
    <name type="scientific">Suicoccus acidiformans</name>
    <dbReference type="NCBI Taxonomy" id="2036206"/>
    <lineage>
        <taxon>Bacteria</taxon>
        <taxon>Bacillati</taxon>
        <taxon>Bacillota</taxon>
        <taxon>Bacilli</taxon>
        <taxon>Lactobacillales</taxon>
        <taxon>Aerococcaceae</taxon>
        <taxon>Suicoccus</taxon>
    </lineage>
</organism>
<dbReference type="PIRSF" id="PIRSF033091">
    <property type="entry name" value="Pesterase_YhaO"/>
    <property type="match status" value="1"/>
</dbReference>
<accession>A0A347WLQ4</accession>
<evidence type="ECO:0000259" key="2">
    <source>
        <dbReference type="Pfam" id="PF00149"/>
    </source>
</evidence>
<dbReference type="Pfam" id="PF00149">
    <property type="entry name" value="Metallophos"/>
    <property type="match status" value="1"/>
</dbReference>
<gene>
    <name evidence="3" type="ORF">CL176_08365</name>
</gene>
<dbReference type="CDD" id="cd00840">
    <property type="entry name" value="MPP_Mre11_N"/>
    <property type="match status" value="1"/>
</dbReference>
<name>A0A347WLQ4_9LACT</name>
<keyword evidence="3" id="KW-0269">Exonuclease</keyword>
<keyword evidence="3" id="KW-0540">Nuclease</keyword>
<dbReference type="Proteomes" id="UP000263232">
    <property type="component" value="Chromosome"/>
</dbReference>
<proteinExistence type="predicted"/>
<evidence type="ECO:0000313" key="4">
    <source>
        <dbReference type="Proteomes" id="UP000263232"/>
    </source>
</evidence>
<dbReference type="InterPro" id="IPR029052">
    <property type="entry name" value="Metallo-depent_PP-like"/>
</dbReference>
<dbReference type="SUPFAM" id="SSF56300">
    <property type="entry name" value="Metallo-dependent phosphatases"/>
    <property type="match status" value="1"/>
</dbReference>
<evidence type="ECO:0000313" key="3">
    <source>
        <dbReference type="EMBL" id="AXY26011.1"/>
    </source>
</evidence>
<keyword evidence="4" id="KW-1185">Reference proteome</keyword>
<feature type="domain" description="Calcineurin-like phosphoesterase" evidence="2">
    <location>
        <begin position="8"/>
        <end position="210"/>
    </location>
</feature>
<dbReference type="OrthoDB" id="9773856at2"/>
<dbReference type="EMBL" id="CP023434">
    <property type="protein sequence ID" value="AXY26011.1"/>
    <property type="molecule type" value="Genomic_DNA"/>
</dbReference>
<reference evidence="3 4" key="1">
    <citation type="submission" date="2017-09" db="EMBL/GenBank/DDBJ databases">
        <title>Complete genome sequence of Oxytococcus suis strain ZY16052.</title>
        <authorList>
            <person name="Li F."/>
        </authorList>
    </citation>
    <scope>NUCLEOTIDE SEQUENCE [LARGE SCALE GENOMIC DNA]</scope>
    <source>
        <strain evidence="3 4">ZY16052</strain>
    </source>
</reference>
<keyword evidence="1" id="KW-0378">Hydrolase</keyword>
<sequence>MKRRNVRMKFLHLADLHLDSPFIGLKQSMQNLQEALIQAPYQAFEQAVSSAIAYEVDVVVIAGDIYDSQAQTIYAQHFFQQQLQRLDQAEIPVVMIHGNHDYIQASQRRIQYPDNVHLLGADSEAIESVDLTFTSGETARFYGFSYHHRWIEVRKINAFPKATSETDYTIGLLHGEVEGPSSDAGRYAPFSVEELKQKGYHYWALGHIHQAQSLTQTQDIQYAGTPQGRHRNELGEKGGYLVDLRKGQPVQSEYLAFSPIIWQEERIACHTQMQASELAEKAQDILDNYAEQAKASRRSYILTLHLDNAERLDQALKTQIQEGELLEALAPYQEEAHFVALNKILLHETRDFRFFEYDAKLQQTFYASVASLKEGEAFAEVMDSMWSHPIVKVRLGNLSTDEAFRARVIQQAQDHLVTQLGFAEKEVSETNEDTSD</sequence>
<dbReference type="GO" id="GO:0004527">
    <property type="term" value="F:exonuclease activity"/>
    <property type="evidence" value="ECO:0007669"/>
    <property type="project" value="UniProtKB-KW"/>
</dbReference>
<dbReference type="Gene3D" id="3.60.21.10">
    <property type="match status" value="1"/>
</dbReference>
<dbReference type="InterPro" id="IPR004843">
    <property type="entry name" value="Calcineurin-like_PHP"/>
</dbReference>
<dbReference type="InterPro" id="IPR041796">
    <property type="entry name" value="Mre11_N"/>
</dbReference>
<dbReference type="PANTHER" id="PTHR30337:SF7">
    <property type="entry name" value="PHOSPHOESTERASE"/>
    <property type="match status" value="1"/>
</dbReference>
<dbReference type="InterPro" id="IPR050535">
    <property type="entry name" value="DNA_Repair-Maintenance_Comp"/>
</dbReference>
<dbReference type="AlphaFoldDB" id="A0A347WLQ4"/>